<gene>
    <name evidence="6" type="ORF">DC094_19480</name>
</gene>
<keyword evidence="2" id="KW-0808">Transferase</keyword>
<dbReference type="Proteomes" id="UP000244906">
    <property type="component" value="Unassembled WGS sequence"/>
</dbReference>
<dbReference type="PANTHER" id="PTHR37419:SF8">
    <property type="entry name" value="TOXIN YJJJ"/>
    <property type="match status" value="1"/>
</dbReference>
<dbReference type="AlphaFoldDB" id="A0A2V1GPD4"/>
<keyword evidence="7" id="KW-1185">Reference proteome</keyword>
<evidence type="ECO:0000313" key="7">
    <source>
        <dbReference type="Proteomes" id="UP000244906"/>
    </source>
</evidence>
<dbReference type="Gene3D" id="1.10.1070.20">
    <property type="match status" value="1"/>
</dbReference>
<evidence type="ECO:0000256" key="3">
    <source>
        <dbReference type="ARBA" id="ARBA00022777"/>
    </source>
</evidence>
<feature type="domain" description="HipA-like C-terminal" evidence="4">
    <location>
        <begin position="163"/>
        <end position="394"/>
    </location>
</feature>
<comment type="caution">
    <text evidence="6">The sequence shown here is derived from an EMBL/GenBank/DDBJ whole genome shotgun (WGS) entry which is preliminary data.</text>
</comment>
<accession>A0A2V1GPD4</accession>
<dbReference type="InterPro" id="IPR017508">
    <property type="entry name" value="HipA_N1"/>
</dbReference>
<dbReference type="OrthoDB" id="9805913at2"/>
<dbReference type="EMBL" id="QDDL01000012">
    <property type="protein sequence ID" value="PVZ64497.1"/>
    <property type="molecule type" value="Genomic_DNA"/>
</dbReference>
<keyword evidence="3" id="KW-0418">Kinase</keyword>
<evidence type="ECO:0000256" key="1">
    <source>
        <dbReference type="ARBA" id="ARBA00010164"/>
    </source>
</evidence>
<dbReference type="GO" id="GO:0005829">
    <property type="term" value="C:cytosol"/>
    <property type="evidence" value="ECO:0007669"/>
    <property type="project" value="TreeGrafter"/>
</dbReference>
<reference evidence="6 7" key="1">
    <citation type="submission" date="2018-04" db="EMBL/GenBank/DDBJ databases">
        <title>Thalassorhabdus spongiae gen. nov., sp. nov., isolated from a marine sponge in South-West Iceland.</title>
        <authorList>
            <person name="Knobloch S."/>
            <person name="Daussin A."/>
            <person name="Johannsson R."/>
            <person name="Marteinsson V.T."/>
        </authorList>
    </citation>
    <scope>NUCLEOTIDE SEQUENCE [LARGE SCALE GENOMIC DNA]</scope>
    <source>
        <strain evidence="6 7">Hp12</strain>
    </source>
</reference>
<dbReference type="Pfam" id="PF07804">
    <property type="entry name" value="HipA_C"/>
    <property type="match status" value="1"/>
</dbReference>
<dbReference type="InterPro" id="IPR052028">
    <property type="entry name" value="HipA_Ser/Thr_kinase"/>
</dbReference>
<organism evidence="6 7">
    <name type="scientific">Pelagibaculum spongiae</name>
    <dbReference type="NCBI Taxonomy" id="2080658"/>
    <lineage>
        <taxon>Bacteria</taxon>
        <taxon>Pseudomonadati</taxon>
        <taxon>Pseudomonadota</taxon>
        <taxon>Gammaproteobacteria</taxon>
        <taxon>Oceanospirillales</taxon>
        <taxon>Pelagibaculum</taxon>
    </lineage>
</organism>
<feature type="domain" description="HipA N-terminal subdomain 1" evidence="5">
    <location>
        <begin position="21"/>
        <end position="120"/>
    </location>
</feature>
<dbReference type="PANTHER" id="PTHR37419">
    <property type="entry name" value="SERINE/THREONINE-PROTEIN KINASE TOXIN HIPA"/>
    <property type="match status" value="1"/>
</dbReference>
<dbReference type="RefSeq" id="WP_116688801.1">
    <property type="nucleotide sequence ID" value="NZ_CAWNYD010000012.1"/>
</dbReference>
<comment type="similarity">
    <text evidence="1">Belongs to the HipA Ser/Thr kinase family.</text>
</comment>
<dbReference type="Pfam" id="PF13657">
    <property type="entry name" value="Couple_hipA"/>
    <property type="match status" value="1"/>
</dbReference>
<name>A0A2V1GPD4_9GAMM</name>
<dbReference type="InterPro" id="IPR012893">
    <property type="entry name" value="HipA-like_C"/>
</dbReference>
<evidence type="ECO:0000259" key="5">
    <source>
        <dbReference type="Pfam" id="PF13657"/>
    </source>
</evidence>
<dbReference type="GO" id="GO:0004674">
    <property type="term" value="F:protein serine/threonine kinase activity"/>
    <property type="evidence" value="ECO:0007669"/>
    <property type="project" value="TreeGrafter"/>
</dbReference>
<protein>
    <submittedName>
        <fullName evidence="6">Type II toxin-antitoxin system HipA family toxin</fullName>
    </submittedName>
</protein>
<evidence type="ECO:0000256" key="2">
    <source>
        <dbReference type="ARBA" id="ARBA00022679"/>
    </source>
</evidence>
<evidence type="ECO:0000313" key="6">
    <source>
        <dbReference type="EMBL" id="PVZ64497.1"/>
    </source>
</evidence>
<evidence type="ECO:0000259" key="4">
    <source>
        <dbReference type="Pfam" id="PF07804"/>
    </source>
</evidence>
<proteinExistence type="inferred from homology"/>
<sequence>MSFKPIQKLSVHRTLSTGEKVAVGTLAQNRQGVFFQYHPEYLSQFGNLSPFLLPGNDQLHLADRDIHQGLHGVFADSLPDGWGLLLQDRVFRQHGILPAQVTAMDRLAFVGQQAIGALSYSPVVDFDTTGQETTDLASLGLQAQAVFDGQTDKVLAALVAAGSSGGARPKAQIYTNAADPGQSRTRSITGDDGWLIKFTSANLALGHEEGLCEAAYLDLAAQADLQPPQWKLLDAPKQSGAKAWLAVKRFDWINQGPQKTAGRLHMHSACGLLNADFRMPSLDYSDLIKASRQLCKSPATGRLIFRRAIFNLFAANQDDHSKNWAFLQDDQGRWQPAPFFDVTYSPHPFNQHATAFSGFGKAPPLKSIQKLASSAGFSNWKAAQQEILHIVDTVANFQKTAQQYEVKKSTIKLIHKTLESRRSENKVLLQ</sequence>